<keyword evidence="1" id="KW-0863">Zinc-finger</keyword>
<evidence type="ECO:0000259" key="2">
    <source>
        <dbReference type="PROSITE" id="PS50157"/>
    </source>
</evidence>
<comment type="caution">
    <text evidence="3">The sequence shown here is derived from an EMBL/GenBank/DDBJ whole genome shotgun (WGS) entry which is preliminary data.</text>
</comment>
<dbReference type="PROSITE" id="PS50157">
    <property type="entry name" value="ZINC_FINGER_C2H2_2"/>
    <property type="match status" value="1"/>
</dbReference>
<dbReference type="PANTHER" id="PTHR47027:SF20">
    <property type="entry name" value="REVERSE TRANSCRIPTASE-LIKE PROTEIN WITH RNA-DIRECTED DNA POLYMERASE DOMAIN"/>
    <property type="match status" value="1"/>
</dbReference>
<gene>
    <name evidence="3" type="ORF">PMEA_00029925</name>
</gene>
<keyword evidence="1" id="KW-0479">Metal-binding</keyword>
<dbReference type="GO" id="GO:0008270">
    <property type="term" value="F:zinc ion binding"/>
    <property type="evidence" value="ECO:0007669"/>
    <property type="project" value="UniProtKB-KW"/>
</dbReference>
<feature type="domain" description="C2H2-type" evidence="2">
    <location>
        <begin position="146"/>
        <end position="173"/>
    </location>
</feature>
<dbReference type="AlphaFoldDB" id="A0AAU9XSF9"/>
<sequence length="173" mass="19938">MRCLRRILSISWTDKVSNNEVLARANIPSMFTLLGQRRLRWLGHVYRMEDGRIPKDLLYGELESGSRPIGRPKLRFKDVCKRDMLATGLPTDNWELHAADRSDWRSVCSLALQAGEERLKAEAVDRRAKRRAEMNKATCVPVACVFVCSGCGRVYRSRIGLFSHERKYLSQLR</sequence>
<dbReference type="EMBL" id="CALNXJ010000063">
    <property type="protein sequence ID" value="CAH3157233.1"/>
    <property type="molecule type" value="Genomic_DNA"/>
</dbReference>
<name>A0AAU9XSF9_9CNID</name>
<dbReference type="InterPro" id="IPR013087">
    <property type="entry name" value="Znf_C2H2_type"/>
</dbReference>
<organism evidence="3 4">
    <name type="scientific">Pocillopora meandrina</name>
    <dbReference type="NCBI Taxonomy" id="46732"/>
    <lineage>
        <taxon>Eukaryota</taxon>
        <taxon>Metazoa</taxon>
        <taxon>Cnidaria</taxon>
        <taxon>Anthozoa</taxon>
        <taxon>Hexacorallia</taxon>
        <taxon>Scleractinia</taxon>
        <taxon>Astrocoeniina</taxon>
        <taxon>Pocilloporidae</taxon>
        <taxon>Pocillopora</taxon>
    </lineage>
</organism>
<keyword evidence="4" id="KW-1185">Reference proteome</keyword>
<evidence type="ECO:0000313" key="4">
    <source>
        <dbReference type="Proteomes" id="UP001159428"/>
    </source>
</evidence>
<evidence type="ECO:0000256" key="1">
    <source>
        <dbReference type="PROSITE-ProRule" id="PRU00042"/>
    </source>
</evidence>
<dbReference type="PANTHER" id="PTHR47027">
    <property type="entry name" value="REVERSE TRANSCRIPTASE DOMAIN-CONTAINING PROTEIN"/>
    <property type="match status" value="1"/>
</dbReference>
<accession>A0AAU9XSF9</accession>
<keyword evidence="1" id="KW-0862">Zinc</keyword>
<reference evidence="3 4" key="1">
    <citation type="submission" date="2022-05" db="EMBL/GenBank/DDBJ databases">
        <authorList>
            <consortium name="Genoscope - CEA"/>
            <person name="William W."/>
        </authorList>
    </citation>
    <scope>NUCLEOTIDE SEQUENCE [LARGE SCALE GENOMIC DNA]</scope>
</reference>
<protein>
    <recommendedName>
        <fullName evidence="2">C2H2-type domain-containing protein</fullName>
    </recommendedName>
</protein>
<proteinExistence type="predicted"/>
<evidence type="ECO:0000313" key="3">
    <source>
        <dbReference type="EMBL" id="CAH3157233.1"/>
    </source>
</evidence>
<dbReference type="Proteomes" id="UP001159428">
    <property type="component" value="Unassembled WGS sequence"/>
</dbReference>